<protein>
    <submittedName>
        <fullName evidence="2">Phage tail protein</fullName>
    </submittedName>
</protein>
<dbReference type="Proteomes" id="UP001337580">
    <property type="component" value="Chromosome"/>
</dbReference>
<gene>
    <name evidence="2" type="ORF">CfP315_0185</name>
</gene>
<reference evidence="2" key="1">
    <citation type="journal article" date="2023" name="ISME J.">
        <title>Emergence of putative energy parasites within Clostridia revealed by genome analysis of a novel endosymbiotic clade.</title>
        <authorList>
            <person name="Takahashi K."/>
            <person name="Kuwahara H."/>
            <person name="Horikawa Y."/>
            <person name="Izawa K."/>
            <person name="Kato D."/>
            <person name="Inagaki T."/>
            <person name="Yuki M."/>
            <person name="Ohkuma M."/>
            <person name="Hongoh Y."/>
        </authorList>
    </citation>
    <scope>NUCLEOTIDE SEQUENCE</scope>
    <source>
        <strain evidence="2">CfP3-15</strain>
    </source>
</reference>
<dbReference type="InterPro" id="IPR007119">
    <property type="entry name" value="Phage_tail_spike_N"/>
</dbReference>
<accession>A0AA48I7U5</accession>
<feature type="domain" description="Tail spike" evidence="1">
    <location>
        <begin position="86"/>
        <end position="346"/>
    </location>
</feature>
<dbReference type="EMBL" id="AP027924">
    <property type="protein sequence ID" value="BED91673.1"/>
    <property type="molecule type" value="Genomic_DNA"/>
</dbReference>
<sequence>MLNIYPSNETTFADNGLKILKPLKAIVRKEDNGDYYLDLKDIIENLEYYQAGNIVRATTPWGYQAFRLTNPEIENKKINVRAFHIYYDSNNYIIRDSNVVDKNCNDALDHLNSATDITSPFTTISDIQVVRNYRCVRKTLNEAIYTILERWGGHLVRNNFHIEIRDIIGQDRGVVLSYGKNIKAIKSIEHWNDVVTKLMPVGKDGLLLPELWLYSYNENIRETNPYDIPYTKVITFDQNELTQEDFMDEFGNPDTNGYHNALEIDLRTKGLNHLNNNSVPKVNYSISAYLEDVSDVGDIIYVKHPKCRIDIETSVIALEYDVISNKITKIEFGNFKNNLKNLITNIENKITEEVDKSAGETTAKLEKELIEATNKINSVLGNSYVIYDGSQILILDKIPKEEATNVMRINSGGIGFSQNGINGTFNSAWTIDGQLDMQMIQTLHLTADLVKGGTLKLGSNLNESGKIELYNDSNTLICEVNKEGINIYCDDGTTIRMNANIGFCGYDIDGTTPLYWVSKDEFHMEKSVIEHEITLSNRLRFIKLDTETNTGIGVVALV</sequence>
<organism evidence="2">
    <name type="scientific">Candidatus Improbicoccus pseudotrichonymphae</name>
    <dbReference type="NCBI Taxonomy" id="3033792"/>
    <lineage>
        <taxon>Bacteria</taxon>
        <taxon>Bacillati</taxon>
        <taxon>Bacillota</taxon>
        <taxon>Clostridia</taxon>
        <taxon>Candidatus Improbicoccus</taxon>
    </lineage>
</organism>
<dbReference type="NCBIfam" id="TIGR01665">
    <property type="entry name" value="put_anti_recept"/>
    <property type="match status" value="1"/>
</dbReference>
<name>A0AA48I7U5_9FIRM</name>
<proteinExistence type="predicted"/>
<evidence type="ECO:0000259" key="1">
    <source>
        <dbReference type="Pfam" id="PF06605"/>
    </source>
</evidence>
<dbReference type="KEGG" id="ips:CfP315_0185"/>
<evidence type="ECO:0000313" key="2">
    <source>
        <dbReference type="EMBL" id="BED91673.1"/>
    </source>
</evidence>
<dbReference type="AlphaFoldDB" id="A0AA48I7U5"/>
<dbReference type="Pfam" id="PF06605">
    <property type="entry name" value="Prophage_tail"/>
    <property type="match status" value="1"/>
</dbReference>
<dbReference type="InterPro" id="IPR010572">
    <property type="entry name" value="Tail_dom"/>
</dbReference>